<dbReference type="EMBL" id="BARS01040298">
    <property type="protein sequence ID" value="GAG34232.1"/>
    <property type="molecule type" value="Genomic_DNA"/>
</dbReference>
<gene>
    <name evidence="1" type="ORF">S01H1_61461</name>
</gene>
<feature type="non-terminal residue" evidence="1">
    <location>
        <position position="253"/>
    </location>
</feature>
<proteinExistence type="predicted"/>
<protein>
    <submittedName>
        <fullName evidence="1">Uncharacterized protein</fullName>
    </submittedName>
</protein>
<dbReference type="AlphaFoldDB" id="X0XFN2"/>
<evidence type="ECO:0000313" key="1">
    <source>
        <dbReference type="EMBL" id="GAG34232.1"/>
    </source>
</evidence>
<organism evidence="1">
    <name type="scientific">marine sediment metagenome</name>
    <dbReference type="NCBI Taxonomy" id="412755"/>
    <lineage>
        <taxon>unclassified sequences</taxon>
        <taxon>metagenomes</taxon>
        <taxon>ecological metagenomes</taxon>
    </lineage>
</organism>
<accession>X0XFN2</accession>
<name>X0XFN2_9ZZZZ</name>
<feature type="non-terminal residue" evidence="1">
    <location>
        <position position="1"/>
    </location>
</feature>
<comment type="caution">
    <text evidence="1">The sequence shown here is derived from an EMBL/GenBank/DDBJ whole genome shotgun (WGS) entry which is preliminary data.</text>
</comment>
<sequence>VVSIAADTDTETRGIQVTLTGDSGDDSGNVDSEVYQIQIREDSQAWSAAVNFYPIGSGPWVWPFYLTTSDGLKTVQARGIDRAGNAGTLDSVGVTLTEAGATTPPFDTSQAPMLGHDITSDGSAVVLDASDETTDFPVENLQDARLARVWTGGWQLGGGNRFMVVTFDLGAAKTIDIAAIKNQNLHLFADETSFEFKLCAHASDLGVDAAGFINWRDSASYQVSLKGLLSSEIIVHRPEAEYRYWAVICYFTN</sequence>
<reference evidence="1" key="1">
    <citation type="journal article" date="2014" name="Front. Microbiol.">
        <title>High frequency of phylogenetically diverse reductive dehalogenase-homologous genes in deep subseafloor sedimentary metagenomes.</title>
        <authorList>
            <person name="Kawai M."/>
            <person name="Futagami T."/>
            <person name="Toyoda A."/>
            <person name="Takaki Y."/>
            <person name="Nishi S."/>
            <person name="Hori S."/>
            <person name="Arai W."/>
            <person name="Tsubouchi T."/>
            <person name="Morono Y."/>
            <person name="Uchiyama I."/>
            <person name="Ito T."/>
            <person name="Fujiyama A."/>
            <person name="Inagaki F."/>
            <person name="Takami H."/>
        </authorList>
    </citation>
    <scope>NUCLEOTIDE SEQUENCE</scope>
    <source>
        <strain evidence="1">Expedition CK06-06</strain>
    </source>
</reference>